<protein>
    <submittedName>
        <fullName evidence="3">Uncharacterized protein</fullName>
    </submittedName>
</protein>
<organism evidence="3 4">
    <name type="scientific">Cucurbitaria berberidis CBS 394.84</name>
    <dbReference type="NCBI Taxonomy" id="1168544"/>
    <lineage>
        <taxon>Eukaryota</taxon>
        <taxon>Fungi</taxon>
        <taxon>Dikarya</taxon>
        <taxon>Ascomycota</taxon>
        <taxon>Pezizomycotina</taxon>
        <taxon>Dothideomycetes</taxon>
        <taxon>Pleosporomycetidae</taxon>
        <taxon>Pleosporales</taxon>
        <taxon>Pleosporineae</taxon>
        <taxon>Cucurbitariaceae</taxon>
        <taxon>Cucurbitaria</taxon>
    </lineage>
</organism>
<proteinExistence type="predicted"/>
<reference evidence="3" key="1">
    <citation type="submission" date="2020-01" db="EMBL/GenBank/DDBJ databases">
        <authorList>
            <consortium name="DOE Joint Genome Institute"/>
            <person name="Haridas S."/>
            <person name="Albert R."/>
            <person name="Binder M."/>
            <person name="Bloem J."/>
            <person name="Labutti K."/>
            <person name="Salamov A."/>
            <person name="Andreopoulos B."/>
            <person name="Baker S.E."/>
            <person name="Barry K."/>
            <person name="Bills G."/>
            <person name="Bluhm B.H."/>
            <person name="Cannon C."/>
            <person name="Castanera R."/>
            <person name="Culley D.E."/>
            <person name="Daum C."/>
            <person name="Ezra D."/>
            <person name="Gonzalez J.B."/>
            <person name="Henrissat B."/>
            <person name="Kuo A."/>
            <person name="Liang C."/>
            <person name="Lipzen A."/>
            <person name="Lutzoni F."/>
            <person name="Magnuson J."/>
            <person name="Mondo S."/>
            <person name="Nolan M."/>
            <person name="Ohm R."/>
            <person name="Pangilinan J."/>
            <person name="Park H.-J."/>
            <person name="Ramirez L."/>
            <person name="Alfaro M."/>
            <person name="Sun H."/>
            <person name="Tritt A."/>
            <person name="Yoshinaga Y."/>
            <person name="Zwiers L.-H."/>
            <person name="Turgeon B.G."/>
            <person name="Goodwin S.B."/>
            <person name="Spatafora J.W."/>
            <person name="Crous P.W."/>
            <person name="Grigoriev I.V."/>
        </authorList>
    </citation>
    <scope>NUCLEOTIDE SEQUENCE</scope>
    <source>
        <strain evidence="3">CBS 394.84</strain>
    </source>
</reference>
<evidence type="ECO:0000256" key="1">
    <source>
        <dbReference type="SAM" id="Coils"/>
    </source>
</evidence>
<dbReference type="RefSeq" id="XP_040794389.1">
    <property type="nucleotide sequence ID" value="XM_040938128.1"/>
</dbReference>
<comment type="caution">
    <text evidence="3">The sequence shown here is derived from an EMBL/GenBank/DDBJ whole genome shotgun (WGS) entry which is preliminary data.</text>
</comment>
<evidence type="ECO:0000256" key="2">
    <source>
        <dbReference type="SAM" id="MobiDB-lite"/>
    </source>
</evidence>
<dbReference type="GeneID" id="63855378"/>
<dbReference type="AlphaFoldDB" id="A0A9P4LDF6"/>
<sequence length="826" mass="93139">MASALEPLHETLDETVEKLEERMTGSLSGFNNELLKAGEECTEKHKRQSQKLEALETRVEKAEQGLNIEASPQDVIRRIKNIDERITDITTRQTTVDILGQDNAKLLRRTITRDDAHMLLDPVREDIKNTKDTMRTTRVVFDLRLKAVEDAKETVKATQTEFDHRLNAVEDAKETMRATQTEFDERLNAEGQNRENLRCDLTLKMGTHRIETDSKITKRFDEFEGKNIVPLRTDITKLQSTTKLHDEKILELSKDRLRRAAETPTLESVNELQVSHNGLSDNVAKVKADVLQVDGKVTALQESFDKHALQVSSHHNQLERLEEAILKKVDPPSETAKSPAHSSPTQTSSTQSSCNHTREQKIYWSYEAGKRNVEHLKCHQKKIQKIKAKTEVQREIIDGWDERIMKVQADLEKKYDERIKEMKEQHDVEKAAMSARLDGALATMQSMASDIRALKDDQQPMPAMVTDLRRQIEQEVEVRQHKTELLDSRVDEVSGVALAIRDVLFPELRQELEDRVQTVLTTTQQDSQHNIDTGKQALEDLRTEVKGQIDEVTSRSSLAEASLESRIEKRADAIEEKTTGVLDVLGQRVTDLEGATKAAEMVAEASSATLAAVKERMTDLESASEASKAAIEALSAAFDLLNGLVADLESATKAAPSAFAAKLAKTEQFKSLQNEVDTLTSNRETNDTDLRNIRRRLERIEANPQPVLGEYVTSAQFNGLQSWCRTQFSGTKADLKKDMKQRVHSIEQDVERVKKEVEQTKQEVEQVKHQVDNDASAYTTVRFLGAMRRYSANSRTACQQISTTCKPSNNGCLSLATNKLEPTDGI</sequence>
<keyword evidence="1" id="KW-0175">Coiled coil</keyword>
<keyword evidence="4" id="KW-1185">Reference proteome</keyword>
<dbReference type="Gene3D" id="1.10.287.1490">
    <property type="match status" value="1"/>
</dbReference>
<feature type="coiled-coil region" evidence="1">
    <location>
        <begin position="736"/>
        <end position="774"/>
    </location>
</feature>
<dbReference type="EMBL" id="ML976614">
    <property type="protein sequence ID" value="KAF1851826.1"/>
    <property type="molecule type" value="Genomic_DNA"/>
</dbReference>
<feature type="region of interest" description="Disordered" evidence="2">
    <location>
        <begin position="330"/>
        <end position="356"/>
    </location>
</feature>
<evidence type="ECO:0000313" key="4">
    <source>
        <dbReference type="Proteomes" id="UP000800039"/>
    </source>
</evidence>
<gene>
    <name evidence="3" type="ORF">K460DRAFT_42125</name>
</gene>
<feature type="compositionally biased region" description="Low complexity" evidence="2">
    <location>
        <begin position="342"/>
        <end position="353"/>
    </location>
</feature>
<evidence type="ECO:0000313" key="3">
    <source>
        <dbReference type="EMBL" id="KAF1851826.1"/>
    </source>
</evidence>
<accession>A0A9P4LDF6</accession>
<dbReference type="Proteomes" id="UP000800039">
    <property type="component" value="Unassembled WGS sequence"/>
</dbReference>
<name>A0A9P4LDF6_9PLEO</name>